<evidence type="ECO:0000313" key="1">
    <source>
        <dbReference type="EMBL" id="CAE4666897.1"/>
    </source>
</evidence>
<proteinExistence type="predicted"/>
<dbReference type="EMBL" id="HBNS01060179">
    <property type="protein sequence ID" value="CAE4666897.1"/>
    <property type="molecule type" value="Transcribed_RNA"/>
</dbReference>
<protein>
    <submittedName>
        <fullName evidence="1">Uncharacterized protein</fullName>
    </submittedName>
</protein>
<organism evidence="1">
    <name type="scientific">Ditylum brightwellii</name>
    <dbReference type="NCBI Taxonomy" id="49249"/>
    <lineage>
        <taxon>Eukaryota</taxon>
        <taxon>Sar</taxon>
        <taxon>Stramenopiles</taxon>
        <taxon>Ochrophyta</taxon>
        <taxon>Bacillariophyta</taxon>
        <taxon>Mediophyceae</taxon>
        <taxon>Lithodesmiophycidae</taxon>
        <taxon>Lithodesmiales</taxon>
        <taxon>Lithodesmiaceae</taxon>
        <taxon>Ditylum</taxon>
    </lineage>
</organism>
<accession>A0A6V2Q3W9</accession>
<dbReference type="EMBL" id="HBNS01060180">
    <property type="protein sequence ID" value="CAE4666900.1"/>
    <property type="molecule type" value="Transcribed_RNA"/>
</dbReference>
<name>A0A6V2Q3W9_9STRA</name>
<gene>
    <name evidence="1" type="ORF">DBRI00130_LOCUS43311</name>
    <name evidence="2" type="ORF">DBRI00130_LOCUS43312</name>
</gene>
<sequence>MSAYAMPGCLFLSKTSCVLTPETKSMDQLPLPIGKDKLKASRTKEDTKLDSNLGCCAGGELGIIVKSCKVDPIRLIQSSIRGARTRGMMQSTFHLTNDYGDNDVDKDECYFEAEQRDLYIEQKEEDGDYEDAIQFELSIAFNGRNYTAIRPLPRFVQLRNGLIRELEKKTSGARNTYYVTGSFNEDNVYENSPPSAEMIPELPIGNRADPVSGLSFASRGFSMLHAAMKEYCPVVELWLQNVANVVSPNSSPIFTNFLWEPLGHTDVSSSSLYVDEMSNNHKRKEKTSDGARKRYTYAQWCSTLESIDELLDDDDHDNDIEYNEDKFSI</sequence>
<evidence type="ECO:0000313" key="2">
    <source>
        <dbReference type="EMBL" id="CAE4666900.1"/>
    </source>
</evidence>
<dbReference type="AlphaFoldDB" id="A0A6V2Q3W9"/>
<reference evidence="1" key="1">
    <citation type="submission" date="2021-01" db="EMBL/GenBank/DDBJ databases">
        <authorList>
            <person name="Corre E."/>
            <person name="Pelletier E."/>
            <person name="Niang G."/>
            <person name="Scheremetjew M."/>
            <person name="Finn R."/>
            <person name="Kale V."/>
            <person name="Holt S."/>
            <person name="Cochrane G."/>
            <person name="Meng A."/>
            <person name="Brown T."/>
            <person name="Cohen L."/>
        </authorList>
    </citation>
    <scope>NUCLEOTIDE SEQUENCE</scope>
    <source>
        <strain evidence="1">GSO104</strain>
    </source>
</reference>